<evidence type="ECO:0008006" key="3">
    <source>
        <dbReference type="Google" id="ProtNLM"/>
    </source>
</evidence>
<dbReference type="AlphaFoldDB" id="A0A5C2SM04"/>
<name>A0A5C2SM04_9APHY</name>
<protein>
    <recommendedName>
        <fullName evidence="3">Protein kinase domain-containing protein</fullName>
    </recommendedName>
</protein>
<evidence type="ECO:0000313" key="1">
    <source>
        <dbReference type="EMBL" id="RPD64661.1"/>
    </source>
</evidence>
<gene>
    <name evidence="1" type="ORF">L227DRAFT_607303</name>
</gene>
<reference evidence="1" key="1">
    <citation type="journal article" date="2018" name="Genome Biol. Evol.">
        <title>Genomics and development of Lentinus tigrinus, a white-rot wood-decaying mushroom with dimorphic fruiting bodies.</title>
        <authorList>
            <person name="Wu B."/>
            <person name="Xu Z."/>
            <person name="Knudson A."/>
            <person name="Carlson A."/>
            <person name="Chen N."/>
            <person name="Kovaka S."/>
            <person name="LaButti K."/>
            <person name="Lipzen A."/>
            <person name="Pennachio C."/>
            <person name="Riley R."/>
            <person name="Schakwitz W."/>
            <person name="Umezawa K."/>
            <person name="Ohm R.A."/>
            <person name="Grigoriev I.V."/>
            <person name="Nagy L.G."/>
            <person name="Gibbons J."/>
            <person name="Hibbett D."/>
        </authorList>
    </citation>
    <scope>NUCLEOTIDE SEQUENCE [LARGE SCALE GENOMIC DNA]</scope>
    <source>
        <strain evidence="1">ALCF2SS1-6</strain>
    </source>
</reference>
<dbReference type="InterPro" id="IPR011009">
    <property type="entry name" value="Kinase-like_dom_sf"/>
</dbReference>
<dbReference type="SUPFAM" id="SSF56112">
    <property type="entry name" value="Protein kinase-like (PK-like)"/>
    <property type="match status" value="1"/>
</dbReference>
<organism evidence="1 2">
    <name type="scientific">Lentinus tigrinus ALCF2SS1-6</name>
    <dbReference type="NCBI Taxonomy" id="1328759"/>
    <lineage>
        <taxon>Eukaryota</taxon>
        <taxon>Fungi</taxon>
        <taxon>Dikarya</taxon>
        <taxon>Basidiomycota</taxon>
        <taxon>Agaricomycotina</taxon>
        <taxon>Agaricomycetes</taxon>
        <taxon>Polyporales</taxon>
        <taxon>Polyporaceae</taxon>
        <taxon>Lentinus</taxon>
    </lineage>
</organism>
<proteinExistence type="predicted"/>
<dbReference type="STRING" id="1328759.A0A5C2SM04"/>
<keyword evidence="2" id="KW-1185">Reference proteome</keyword>
<dbReference type="OrthoDB" id="3250989at2759"/>
<dbReference type="EMBL" id="ML122253">
    <property type="protein sequence ID" value="RPD64661.1"/>
    <property type="molecule type" value="Genomic_DNA"/>
</dbReference>
<dbReference type="Proteomes" id="UP000313359">
    <property type="component" value="Unassembled WGS sequence"/>
</dbReference>
<sequence length="562" mass="62631">MVSTLLNASELLQLIQLKEHDSDQDAAFDLLGDAIVDRLPLKRDPHELDILIVTSDIKDSLDEVGELNTARGKAIRGRETSVHTVNRILPSPSGGVHSFSAIKALFQSNGDHFHAGRPDGNYGPPVALFNPVLGLLAYRLSHLDDNLPEIRPDHHESKLVHEFISRSLNCYDGEDQRQIAVQSFVPWLDPDNVEWKRRINNITPDWVFGAATGFPYGIEEDQNEVGLGGDASTQARLSYTKITKRIRKRSNCPAVVIGLMGDMVEIGITSYIDGPYSDYVFSSGRMRLGFHQNEQVFRIARAFKAVKLAFADLRRFYLELDTNPPPNMSIQHLFPSPVPEPSWQGHMPSITFTYRMSCIGELFIVATTADQRRSGIYVGTMLKVNPTLDAAEQCLEVLVKFTAADNDSAHRILADAGLAPTLHTCVPVCGDLKMVVMDRLQGEMAWSIKARGEPLPPTLYEDVRSAIDLLHCHDLVFGDLRLPNIMYVPSRSAGDFGVESKLRAMLVDFDWVGKADEARYPAILNDGLGDWAPGADRCAIMRKEHDLYMLEEVRAVCRSIPE</sequence>
<evidence type="ECO:0000313" key="2">
    <source>
        <dbReference type="Proteomes" id="UP000313359"/>
    </source>
</evidence>
<accession>A0A5C2SM04</accession>